<gene>
    <name evidence="1" type="ORF">ACFFMS_27390</name>
</gene>
<dbReference type="Proteomes" id="UP001589609">
    <property type="component" value="Unassembled WGS sequence"/>
</dbReference>
<name>A0ABV5WMU3_9BACI</name>
<dbReference type="RefSeq" id="WP_165350709.1">
    <property type="nucleotide sequence ID" value="NZ_JAPCYI010000001.1"/>
</dbReference>
<evidence type="ECO:0000313" key="1">
    <source>
        <dbReference type="EMBL" id="MFB9761955.1"/>
    </source>
</evidence>
<comment type="caution">
    <text evidence="1">The sequence shown here is derived from an EMBL/GenBank/DDBJ whole genome shotgun (WGS) entry which is preliminary data.</text>
</comment>
<accession>A0ABV5WMU3</accession>
<evidence type="ECO:0000313" key="2">
    <source>
        <dbReference type="Proteomes" id="UP001589609"/>
    </source>
</evidence>
<sequence length="58" mass="7157">MIWLYPPASFYYYTPIYIPALDERAMPFRQSEQVQQIQPPYLQTWPYSNNYYGNYYES</sequence>
<proteinExistence type="predicted"/>
<dbReference type="EMBL" id="JBHMAF010000196">
    <property type="protein sequence ID" value="MFB9761955.1"/>
    <property type="molecule type" value="Genomic_DNA"/>
</dbReference>
<reference evidence="1 2" key="1">
    <citation type="submission" date="2024-09" db="EMBL/GenBank/DDBJ databases">
        <authorList>
            <person name="Sun Q."/>
            <person name="Mori K."/>
        </authorList>
    </citation>
    <scope>NUCLEOTIDE SEQUENCE [LARGE SCALE GENOMIC DNA]</scope>
    <source>
        <strain evidence="1 2">JCM 11201</strain>
    </source>
</reference>
<organism evidence="1 2">
    <name type="scientific">Ectobacillus funiculus</name>
    <dbReference type="NCBI Taxonomy" id="137993"/>
    <lineage>
        <taxon>Bacteria</taxon>
        <taxon>Bacillati</taxon>
        <taxon>Bacillota</taxon>
        <taxon>Bacilli</taxon>
        <taxon>Bacillales</taxon>
        <taxon>Bacillaceae</taxon>
        <taxon>Ectobacillus</taxon>
    </lineage>
</organism>
<protein>
    <submittedName>
        <fullName evidence="1">Uncharacterized protein</fullName>
    </submittedName>
</protein>
<keyword evidence="2" id="KW-1185">Reference proteome</keyword>